<feature type="region of interest" description="Disordered" evidence="1">
    <location>
        <begin position="302"/>
        <end position="322"/>
    </location>
</feature>
<evidence type="ECO:0000256" key="1">
    <source>
        <dbReference type="SAM" id="MobiDB-lite"/>
    </source>
</evidence>
<sequence length="594" mass="68535">AILKELGFEVTLKLNITERILKNAIQDFGQLLQKNDVALFYYSGYALQFNNNNYLIPKKADLEFEEDIEFDSIETNYVLQKMTKRQGGVNIMIFEACRDTQSKIENLKKGLAEMERKPNSLIAYAAPLNQISYDNSKQRNSLYTHYLLTALRDDYKVSMNLLDIVKEVTEKVRKKTKKIPWRANTLKRFCLNTCRARWLPFDMSEDLRICEEHLQANRLVTGEGGVALTCYEGILRKDPKNIRALAGIKKIEGKYVAWIEKALRYREKDKAKQYLANLRIVNPKSEKLAEFEKKLGIKKPANDGSDTFGKGQIFRDPLKDGGEGPEMVLIPSGSFRMGDIQGNGYSNENPVQRVSVNRFAMGRYEVTIKEFWPFVKAMKYKTEAKKGDGCWVDKNHDGFWEKVKKAHWLEASFVQQENSPVVCISWNDAVAYAKWLSQQTGQQYRLPTEVEWEYAARAKTTASRYWGNNPDNACDYANTHDKTSKEKNRFQWNNHNCTDNYATTAPVGHFKPNAFGLFDMLGNVWEWTCSEYNNRYSGKEKRCASNNSKEARVIRGGAWNYEPGSVRSAFRNRVSPNERGNDTGFRLVREVLFR</sequence>
<dbReference type="PROSITE" id="PS50208">
    <property type="entry name" value="CASPASE_P20"/>
    <property type="match status" value="1"/>
</dbReference>
<feature type="non-terminal residue" evidence="3">
    <location>
        <position position="1"/>
    </location>
</feature>
<evidence type="ECO:0000313" key="4">
    <source>
        <dbReference type="Proteomes" id="UP001171945"/>
    </source>
</evidence>
<dbReference type="InterPro" id="IPR042095">
    <property type="entry name" value="SUMF_sf"/>
</dbReference>
<dbReference type="Gene3D" id="3.40.50.1460">
    <property type="match status" value="1"/>
</dbReference>
<dbReference type="InterPro" id="IPR011600">
    <property type="entry name" value="Pept_C14_caspase"/>
</dbReference>
<dbReference type="PANTHER" id="PTHR23150">
    <property type="entry name" value="SULFATASE MODIFYING FACTOR 1, 2"/>
    <property type="match status" value="1"/>
</dbReference>
<feature type="domain" description="Caspase family p20" evidence="2">
    <location>
        <begin position="1"/>
        <end position="101"/>
    </location>
</feature>
<dbReference type="InterPro" id="IPR016187">
    <property type="entry name" value="CTDL_fold"/>
</dbReference>
<dbReference type="Pfam" id="PF03781">
    <property type="entry name" value="FGE-sulfatase"/>
    <property type="match status" value="1"/>
</dbReference>
<evidence type="ECO:0000313" key="3">
    <source>
        <dbReference type="EMBL" id="MDM8563039.1"/>
    </source>
</evidence>
<dbReference type="InterPro" id="IPR001309">
    <property type="entry name" value="Pept_C14_p20"/>
</dbReference>
<dbReference type="Pfam" id="PF00656">
    <property type="entry name" value="Peptidase_C14"/>
    <property type="match status" value="1"/>
</dbReference>
<dbReference type="Gene3D" id="3.90.1580.10">
    <property type="entry name" value="paralog of FGE (formylglycine-generating enzyme)"/>
    <property type="match status" value="1"/>
</dbReference>
<protein>
    <submittedName>
        <fullName evidence="3">SUMF1/EgtB/PvdO family nonheme iron enzyme</fullName>
    </submittedName>
</protein>
<dbReference type="SUPFAM" id="SSF52129">
    <property type="entry name" value="Caspase-like"/>
    <property type="match status" value="1"/>
</dbReference>
<organism evidence="3 4">
    <name type="scientific">Candidatus Marithioploca araucensis</name>
    <dbReference type="NCBI Taxonomy" id="70273"/>
    <lineage>
        <taxon>Bacteria</taxon>
        <taxon>Pseudomonadati</taxon>
        <taxon>Pseudomonadota</taxon>
        <taxon>Gammaproteobacteria</taxon>
        <taxon>Thiotrichales</taxon>
        <taxon>Thiotrichaceae</taxon>
        <taxon>Candidatus Marithioploca</taxon>
    </lineage>
</organism>
<gene>
    <name evidence="3" type="ORF">QUF54_06780</name>
</gene>
<dbReference type="PANTHER" id="PTHR23150:SF19">
    <property type="entry name" value="FORMYLGLYCINE-GENERATING ENZYME"/>
    <property type="match status" value="1"/>
</dbReference>
<dbReference type="EMBL" id="JAUCGM010000415">
    <property type="protein sequence ID" value="MDM8563039.1"/>
    <property type="molecule type" value="Genomic_DNA"/>
</dbReference>
<dbReference type="InterPro" id="IPR029030">
    <property type="entry name" value="Caspase-like_dom_sf"/>
</dbReference>
<dbReference type="InterPro" id="IPR005532">
    <property type="entry name" value="SUMF_dom"/>
</dbReference>
<evidence type="ECO:0000259" key="2">
    <source>
        <dbReference type="PROSITE" id="PS50208"/>
    </source>
</evidence>
<comment type="caution">
    <text evidence="3">The sequence shown here is derived from an EMBL/GenBank/DDBJ whole genome shotgun (WGS) entry which is preliminary data.</text>
</comment>
<keyword evidence="4" id="KW-1185">Reference proteome</keyword>
<name>A0ABT7VTX9_9GAMM</name>
<dbReference type="InterPro" id="IPR051043">
    <property type="entry name" value="Sulfatase_Mod_Factor_Kinase"/>
</dbReference>
<dbReference type="Proteomes" id="UP001171945">
    <property type="component" value="Unassembled WGS sequence"/>
</dbReference>
<proteinExistence type="predicted"/>
<reference evidence="3" key="1">
    <citation type="submission" date="2023-06" db="EMBL/GenBank/DDBJ databases">
        <title>Uncultivated large filamentous bacteria from sulfidic sediments reveal new species and different genomic features in energy metabolism and defense.</title>
        <authorList>
            <person name="Fonseca A."/>
        </authorList>
    </citation>
    <scope>NUCLEOTIDE SEQUENCE</scope>
    <source>
        <strain evidence="3">HSG4</strain>
    </source>
</reference>
<accession>A0ABT7VTX9</accession>
<dbReference type="SUPFAM" id="SSF56436">
    <property type="entry name" value="C-type lectin-like"/>
    <property type="match status" value="1"/>
</dbReference>